<evidence type="ECO:0000256" key="4">
    <source>
        <dbReference type="ARBA" id="ARBA00022692"/>
    </source>
</evidence>
<accession>A0A9D2U734</accession>
<evidence type="ECO:0000256" key="7">
    <source>
        <dbReference type="RuleBase" id="RU363032"/>
    </source>
</evidence>
<dbReference type="InterPro" id="IPR035906">
    <property type="entry name" value="MetI-like_sf"/>
</dbReference>
<dbReference type="PANTHER" id="PTHR43744">
    <property type="entry name" value="ABC TRANSPORTER PERMEASE PROTEIN MG189-RELATED-RELATED"/>
    <property type="match status" value="1"/>
</dbReference>
<keyword evidence="5 7" id="KW-1133">Transmembrane helix</keyword>
<keyword evidence="6 7" id="KW-0472">Membrane</keyword>
<dbReference type="SUPFAM" id="SSF161098">
    <property type="entry name" value="MetI-like"/>
    <property type="match status" value="1"/>
</dbReference>
<protein>
    <submittedName>
        <fullName evidence="9">Carbohydrate ABC transporter permease</fullName>
    </submittedName>
</protein>
<keyword evidence="2 7" id="KW-0813">Transport</keyword>
<dbReference type="PANTHER" id="PTHR43744:SF8">
    <property type="entry name" value="SN-GLYCEROL-3-PHOSPHATE TRANSPORT SYSTEM PERMEASE PROTEIN UGPE"/>
    <property type="match status" value="1"/>
</dbReference>
<dbReference type="GO" id="GO:0005886">
    <property type="term" value="C:plasma membrane"/>
    <property type="evidence" value="ECO:0007669"/>
    <property type="project" value="UniProtKB-SubCell"/>
</dbReference>
<reference evidence="9" key="2">
    <citation type="submission" date="2021-04" db="EMBL/GenBank/DDBJ databases">
        <authorList>
            <person name="Gilroy R."/>
        </authorList>
    </citation>
    <scope>NUCLEOTIDE SEQUENCE</scope>
    <source>
        <strain evidence="9">ChiW19-6364</strain>
    </source>
</reference>
<feature type="transmembrane region" description="Helical" evidence="7">
    <location>
        <begin position="153"/>
        <end position="173"/>
    </location>
</feature>
<dbReference type="CDD" id="cd06261">
    <property type="entry name" value="TM_PBP2"/>
    <property type="match status" value="1"/>
</dbReference>
<evidence type="ECO:0000256" key="5">
    <source>
        <dbReference type="ARBA" id="ARBA00022989"/>
    </source>
</evidence>
<comment type="subcellular location">
    <subcellularLocation>
        <location evidence="1 7">Cell membrane</location>
        <topology evidence="1 7">Multi-pass membrane protein</topology>
    </subcellularLocation>
</comment>
<dbReference type="PROSITE" id="PS50928">
    <property type="entry name" value="ABC_TM1"/>
    <property type="match status" value="1"/>
</dbReference>
<comment type="caution">
    <text evidence="9">The sequence shown here is derived from an EMBL/GenBank/DDBJ whole genome shotgun (WGS) entry which is preliminary data.</text>
</comment>
<dbReference type="Gene3D" id="1.10.3720.10">
    <property type="entry name" value="MetI-like"/>
    <property type="match status" value="1"/>
</dbReference>
<reference evidence="9" key="1">
    <citation type="journal article" date="2021" name="PeerJ">
        <title>Extensive microbial diversity within the chicken gut microbiome revealed by metagenomics and culture.</title>
        <authorList>
            <person name="Gilroy R."/>
            <person name="Ravi A."/>
            <person name="Getino M."/>
            <person name="Pursley I."/>
            <person name="Horton D.L."/>
            <person name="Alikhan N.F."/>
            <person name="Baker D."/>
            <person name="Gharbi K."/>
            <person name="Hall N."/>
            <person name="Watson M."/>
            <person name="Adriaenssens E.M."/>
            <person name="Foster-Nyarko E."/>
            <person name="Jarju S."/>
            <person name="Secka A."/>
            <person name="Antonio M."/>
            <person name="Oren A."/>
            <person name="Chaudhuri R.R."/>
            <person name="La Ragione R."/>
            <person name="Hildebrand F."/>
            <person name="Pallen M.J."/>
        </authorList>
    </citation>
    <scope>NUCLEOTIDE SEQUENCE</scope>
    <source>
        <strain evidence="9">ChiW19-6364</strain>
    </source>
</reference>
<comment type="similarity">
    <text evidence="7">Belongs to the binding-protein-dependent transport system permease family.</text>
</comment>
<evidence type="ECO:0000256" key="2">
    <source>
        <dbReference type="ARBA" id="ARBA00022448"/>
    </source>
</evidence>
<evidence type="ECO:0000256" key="1">
    <source>
        <dbReference type="ARBA" id="ARBA00004651"/>
    </source>
</evidence>
<feature type="transmembrane region" description="Helical" evidence="7">
    <location>
        <begin position="194"/>
        <end position="216"/>
    </location>
</feature>
<organism evidence="9 10">
    <name type="scientific">Candidatus Blautia stercoripullorum</name>
    <dbReference type="NCBI Taxonomy" id="2838502"/>
    <lineage>
        <taxon>Bacteria</taxon>
        <taxon>Bacillati</taxon>
        <taxon>Bacillota</taxon>
        <taxon>Clostridia</taxon>
        <taxon>Lachnospirales</taxon>
        <taxon>Lachnospiraceae</taxon>
        <taxon>Blautia</taxon>
    </lineage>
</organism>
<keyword evidence="4 7" id="KW-0812">Transmembrane</keyword>
<feature type="transmembrane region" description="Helical" evidence="7">
    <location>
        <begin position="249"/>
        <end position="270"/>
    </location>
</feature>
<dbReference type="EMBL" id="DWUX01000241">
    <property type="protein sequence ID" value="HJD41133.1"/>
    <property type="molecule type" value="Genomic_DNA"/>
</dbReference>
<proteinExistence type="inferred from homology"/>
<sequence length="284" mass="31919">MQFIMQSRKNIIKRILNKFFLLALSLVFLFPVLSIVINSFMSPTEVMSVYGAENAAGFQLFPSHFSLMSYYQVFLGTPQYLIKFWKSLGMVFLILAGQMVTSCMGAAAFSHYKFKGSSLWFGLLIFFTFLPVQATLVPDYWLLSQIHLADSYWALILPNIFSPLGTVLITMIYRNVPKELLEAASLDGANAKQILISVLVPCGKPGIASFFVISFADCWNMVEQPMVFLSDPRDFPLSVFLAVMNDENLSLQFACAILCLLPITLLFLFFHEELSEGITSAITK</sequence>
<feature type="transmembrane region" description="Helical" evidence="7">
    <location>
        <begin position="119"/>
        <end position="141"/>
    </location>
</feature>
<evidence type="ECO:0000313" key="9">
    <source>
        <dbReference type="EMBL" id="HJD41133.1"/>
    </source>
</evidence>
<evidence type="ECO:0000256" key="6">
    <source>
        <dbReference type="ARBA" id="ARBA00023136"/>
    </source>
</evidence>
<dbReference type="Proteomes" id="UP000823850">
    <property type="component" value="Unassembled WGS sequence"/>
</dbReference>
<feature type="domain" description="ABC transmembrane type-1" evidence="8">
    <location>
        <begin position="84"/>
        <end position="270"/>
    </location>
</feature>
<gene>
    <name evidence="9" type="ORF">H9913_14040</name>
</gene>
<dbReference type="Pfam" id="PF00528">
    <property type="entry name" value="BPD_transp_1"/>
    <property type="match status" value="1"/>
</dbReference>
<evidence type="ECO:0000259" key="8">
    <source>
        <dbReference type="PROSITE" id="PS50928"/>
    </source>
</evidence>
<keyword evidence="3" id="KW-1003">Cell membrane</keyword>
<evidence type="ECO:0000313" key="10">
    <source>
        <dbReference type="Proteomes" id="UP000823850"/>
    </source>
</evidence>
<dbReference type="AlphaFoldDB" id="A0A9D2U734"/>
<dbReference type="GO" id="GO:0055085">
    <property type="term" value="P:transmembrane transport"/>
    <property type="evidence" value="ECO:0007669"/>
    <property type="project" value="InterPro"/>
</dbReference>
<evidence type="ECO:0000256" key="3">
    <source>
        <dbReference type="ARBA" id="ARBA00022475"/>
    </source>
</evidence>
<name>A0A9D2U734_9FIRM</name>
<feature type="transmembrane region" description="Helical" evidence="7">
    <location>
        <begin position="84"/>
        <end position="107"/>
    </location>
</feature>
<dbReference type="InterPro" id="IPR000515">
    <property type="entry name" value="MetI-like"/>
</dbReference>